<evidence type="ECO:0000256" key="2">
    <source>
        <dbReference type="ARBA" id="ARBA00022485"/>
    </source>
</evidence>
<evidence type="ECO:0000256" key="10">
    <source>
        <dbReference type="ARBA" id="ARBA00023239"/>
    </source>
</evidence>
<evidence type="ECO:0000256" key="4">
    <source>
        <dbReference type="ARBA" id="ARBA00022723"/>
    </source>
</evidence>
<keyword evidence="8" id="KW-0342">GTP-binding</keyword>
<dbReference type="OrthoDB" id="9763993at2"/>
<gene>
    <name evidence="12" type="ORF">Mucpa_5270</name>
</gene>
<evidence type="ECO:0000256" key="6">
    <source>
        <dbReference type="ARBA" id="ARBA00023004"/>
    </source>
</evidence>
<keyword evidence="6" id="KW-0408">Iron</keyword>
<proteinExistence type="predicted"/>
<evidence type="ECO:0000259" key="11">
    <source>
        <dbReference type="PROSITE" id="PS51918"/>
    </source>
</evidence>
<dbReference type="SFLD" id="SFLDG01067">
    <property type="entry name" value="SPASM/twitch_domain_containing"/>
    <property type="match status" value="1"/>
</dbReference>
<comment type="cofactor">
    <cofactor evidence="1">
        <name>[4Fe-4S] cluster</name>
        <dbReference type="ChEBI" id="CHEBI:49883"/>
    </cofactor>
</comment>
<dbReference type="GO" id="GO:0061799">
    <property type="term" value="F:cyclic pyranopterin monophosphate synthase activity"/>
    <property type="evidence" value="ECO:0007669"/>
    <property type="project" value="TreeGrafter"/>
</dbReference>
<reference evidence="12" key="1">
    <citation type="submission" date="2011-09" db="EMBL/GenBank/DDBJ databases">
        <title>The permanent draft genome of Mucilaginibacter paludis DSM 18603.</title>
        <authorList>
            <consortium name="US DOE Joint Genome Institute (JGI-PGF)"/>
            <person name="Lucas S."/>
            <person name="Han J."/>
            <person name="Lapidus A."/>
            <person name="Bruce D."/>
            <person name="Goodwin L."/>
            <person name="Pitluck S."/>
            <person name="Peters L."/>
            <person name="Kyrpides N."/>
            <person name="Mavromatis K."/>
            <person name="Ivanova N."/>
            <person name="Mikhailova N."/>
            <person name="Held B."/>
            <person name="Detter J.C."/>
            <person name="Tapia R."/>
            <person name="Han C."/>
            <person name="Land M."/>
            <person name="Hauser L."/>
            <person name="Markowitz V."/>
            <person name="Cheng J.-F."/>
            <person name="Hugenholtz P."/>
            <person name="Woyke T."/>
            <person name="Wu D."/>
            <person name="Tindall B."/>
            <person name="Brambilla E."/>
            <person name="Klenk H.-P."/>
            <person name="Eisen J.A."/>
        </authorList>
    </citation>
    <scope>NUCLEOTIDE SEQUENCE [LARGE SCALE GENOMIC DNA]</scope>
    <source>
        <strain evidence="12">DSM 18603</strain>
    </source>
</reference>
<dbReference type="PROSITE" id="PS51918">
    <property type="entry name" value="RADICAL_SAM"/>
    <property type="match status" value="1"/>
</dbReference>
<evidence type="ECO:0000256" key="1">
    <source>
        <dbReference type="ARBA" id="ARBA00001966"/>
    </source>
</evidence>
<dbReference type="InterPro" id="IPR050105">
    <property type="entry name" value="MoCo_biosynth_MoaA/MoaC"/>
</dbReference>
<name>H1Y5J3_9SPHI</name>
<dbReference type="InterPro" id="IPR010505">
    <property type="entry name" value="MoaA_twitch"/>
</dbReference>
<dbReference type="GO" id="GO:0006777">
    <property type="term" value="P:Mo-molybdopterin cofactor biosynthetic process"/>
    <property type="evidence" value="ECO:0007669"/>
    <property type="project" value="UniProtKB-KW"/>
</dbReference>
<feature type="domain" description="Radical SAM core" evidence="11">
    <location>
        <begin position="7"/>
        <end position="237"/>
    </location>
</feature>
<protein>
    <submittedName>
        <fullName evidence="12">Radical SAM domain protein</fullName>
    </submittedName>
</protein>
<dbReference type="GO" id="GO:0061798">
    <property type="term" value="F:GTP 3',8'-cyclase activity"/>
    <property type="evidence" value="ECO:0007669"/>
    <property type="project" value="TreeGrafter"/>
</dbReference>
<dbReference type="EMBL" id="CM001403">
    <property type="protein sequence ID" value="EHQ29345.1"/>
    <property type="molecule type" value="Genomic_DNA"/>
</dbReference>
<keyword evidence="3" id="KW-0949">S-adenosyl-L-methionine</keyword>
<dbReference type="SFLD" id="SFLDG01383">
    <property type="entry name" value="cyclic_pyranopterin_phosphate"/>
    <property type="match status" value="1"/>
</dbReference>
<dbReference type="InterPro" id="IPR040064">
    <property type="entry name" value="MoaA-like"/>
</dbReference>
<keyword evidence="2" id="KW-0004">4Fe-4S</keyword>
<dbReference type="PANTHER" id="PTHR22960">
    <property type="entry name" value="MOLYBDOPTERIN COFACTOR SYNTHESIS PROTEIN A"/>
    <property type="match status" value="1"/>
</dbReference>
<evidence type="ECO:0000256" key="3">
    <source>
        <dbReference type="ARBA" id="ARBA00022691"/>
    </source>
</evidence>
<dbReference type="eggNOG" id="COG2896">
    <property type="taxonomic scope" value="Bacteria"/>
</dbReference>
<keyword evidence="9" id="KW-0501">Molybdenum cofactor biosynthesis</keyword>
<evidence type="ECO:0000313" key="13">
    <source>
        <dbReference type="Proteomes" id="UP000002774"/>
    </source>
</evidence>
<dbReference type="RefSeq" id="WP_008510495.1">
    <property type="nucleotide sequence ID" value="NZ_CM001403.1"/>
</dbReference>
<dbReference type="CDD" id="cd01335">
    <property type="entry name" value="Radical_SAM"/>
    <property type="match status" value="1"/>
</dbReference>
<dbReference type="InterPro" id="IPR006638">
    <property type="entry name" value="Elp3/MiaA/NifB-like_rSAM"/>
</dbReference>
<dbReference type="SFLD" id="SFLDG01386">
    <property type="entry name" value="main_SPASM_domain-containing"/>
    <property type="match status" value="1"/>
</dbReference>
<dbReference type="HOGENOM" id="CLU_009273_0_1_10"/>
<accession>H1Y5J3</accession>
<dbReference type="GO" id="GO:0051539">
    <property type="term" value="F:4 iron, 4 sulfur cluster binding"/>
    <property type="evidence" value="ECO:0007669"/>
    <property type="project" value="UniProtKB-KW"/>
</dbReference>
<keyword evidence="4" id="KW-0479">Metal-binding</keyword>
<dbReference type="Pfam" id="PF06463">
    <property type="entry name" value="Mob_synth_C"/>
    <property type="match status" value="1"/>
</dbReference>
<dbReference type="STRING" id="714943.Mucpa_5270"/>
<keyword evidence="10" id="KW-0456">Lyase</keyword>
<evidence type="ECO:0000256" key="8">
    <source>
        <dbReference type="ARBA" id="ARBA00023134"/>
    </source>
</evidence>
<dbReference type="InterPro" id="IPR058240">
    <property type="entry name" value="rSAM_sf"/>
</dbReference>
<dbReference type="SMART" id="SM00729">
    <property type="entry name" value="Elp3"/>
    <property type="match status" value="1"/>
</dbReference>
<keyword evidence="13" id="KW-1185">Reference proteome</keyword>
<evidence type="ECO:0000256" key="7">
    <source>
        <dbReference type="ARBA" id="ARBA00023014"/>
    </source>
</evidence>
<dbReference type="SUPFAM" id="SSF102114">
    <property type="entry name" value="Radical SAM enzymes"/>
    <property type="match status" value="1"/>
</dbReference>
<keyword evidence="5" id="KW-0547">Nucleotide-binding</keyword>
<dbReference type="PANTHER" id="PTHR22960:SF0">
    <property type="entry name" value="MOLYBDENUM COFACTOR BIOSYNTHESIS PROTEIN 1"/>
    <property type="match status" value="1"/>
</dbReference>
<evidence type="ECO:0000256" key="5">
    <source>
        <dbReference type="ARBA" id="ARBA00022741"/>
    </source>
</evidence>
<dbReference type="AlphaFoldDB" id="H1Y5J3"/>
<dbReference type="Proteomes" id="UP000002774">
    <property type="component" value="Chromosome"/>
</dbReference>
<dbReference type="Pfam" id="PF04055">
    <property type="entry name" value="Radical_SAM"/>
    <property type="match status" value="1"/>
</dbReference>
<sequence>MGELQDIYGRGFKTLRVSLLSTCNLGCIYCTMGSEDEIAYDHRPQTPAARFIELIAAVHAHTGLKTIRLTGGEPLLYRELEAVISGIKALGITDIRMTSNAFLLERSAEKLQQAGLRSVNVSLDAMDANTFFAMTRRKQLPRTLQGIEAAIDAGLEVKINSVIMRGKNHDEVLPLLEYAFEHKVPIRFLEVMSMGHLFGKAGQYLFTQQNMLDTIATRYSFTRLPRKPSATANYWQTAQGDVFGIIGNESAPFCQDCNRLRLDAEGNIYGCLSSNNPIALNGSESSGELNEKLQQAMHQKQSLHFVGSELSMMHIGG</sequence>
<evidence type="ECO:0000256" key="9">
    <source>
        <dbReference type="ARBA" id="ARBA00023150"/>
    </source>
</evidence>
<organism evidence="12 13">
    <name type="scientific">Mucilaginibacter paludis DSM 18603</name>
    <dbReference type="NCBI Taxonomy" id="714943"/>
    <lineage>
        <taxon>Bacteria</taxon>
        <taxon>Pseudomonadati</taxon>
        <taxon>Bacteroidota</taxon>
        <taxon>Sphingobacteriia</taxon>
        <taxon>Sphingobacteriales</taxon>
        <taxon>Sphingobacteriaceae</taxon>
        <taxon>Mucilaginibacter</taxon>
    </lineage>
</organism>
<dbReference type="InterPro" id="IPR013785">
    <property type="entry name" value="Aldolase_TIM"/>
</dbReference>
<dbReference type="SFLD" id="SFLDS00029">
    <property type="entry name" value="Radical_SAM"/>
    <property type="match status" value="1"/>
</dbReference>
<dbReference type="InterPro" id="IPR007197">
    <property type="entry name" value="rSAM"/>
</dbReference>
<dbReference type="GO" id="GO:0005525">
    <property type="term" value="F:GTP binding"/>
    <property type="evidence" value="ECO:0007669"/>
    <property type="project" value="UniProtKB-KW"/>
</dbReference>
<dbReference type="GO" id="GO:0046872">
    <property type="term" value="F:metal ion binding"/>
    <property type="evidence" value="ECO:0007669"/>
    <property type="project" value="UniProtKB-KW"/>
</dbReference>
<evidence type="ECO:0000313" key="12">
    <source>
        <dbReference type="EMBL" id="EHQ29345.1"/>
    </source>
</evidence>
<dbReference type="Gene3D" id="3.20.20.70">
    <property type="entry name" value="Aldolase class I"/>
    <property type="match status" value="1"/>
</dbReference>
<keyword evidence="7" id="KW-0411">Iron-sulfur</keyword>